<keyword evidence="1" id="KW-0813">Transport</keyword>
<keyword evidence="7" id="KW-1185">Reference proteome</keyword>
<sequence>MSLRLRGLAVGYRGKPVLTGLDAEARRGELTVLLGPNGTGKSTLLRTLAGLQPALGGTVHLDGTDLTGLPHAERARRMAVVLTDRVSPGQLTVRELVGFGRHPHTGFSGALGGHDHEVVAWAIDAVAATHLAERDVSELSDGELQRVLTARALAQEPGLLLLDEPSAFLDAPSRVALTGLLRRLASERDLAVVVSTHELELALRVADAVWLLDRDGVLHTGPPEQLALDGLISATFDTDELRFDRDAGTFVLRSEATRTCRVLGPDAAVLRRALTRAGWAAAQDGAADAEIRQTGDGYLGLADGTTTALPDVSAVISWVRTRPEPAVRRADPAAVAGVTDSGEGRPLRSLYADHEAIAEAVRLTGQRHGLTAERAALRWQTSLVTRLWSIAVAADGVVPDLDLLHYRLDDDAEVRLSLPEPGGWTAQDVTPLLTRLVAVEHLRPLHAALCEVVPVAEELLWDNVPADLTDRLDVPGPERGDRVGVHVP</sequence>
<evidence type="ECO:0000256" key="3">
    <source>
        <dbReference type="ARBA" id="ARBA00022840"/>
    </source>
</evidence>
<dbReference type="PANTHER" id="PTHR42794:SF1">
    <property type="entry name" value="HEMIN IMPORT ATP-BINDING PROTEIN HMUV"/>
    <property type="match status" value="1"/>
</dbReference>
<reference evidence="7" key="1">
    <citation type="submission" date="2016-10" db="EMBL/GenBank/DDBJ databases">
        <authorList>
            <person name="Varghese N."/>
            <person name="Submissions S."/>
        </authorList>
    </citation>
    <scope>NUCLEOTIDE SEQUENCE [LARGE SCALE GENOMIC DNA]</scope>
    <source>
        <strain evidence="7">CGMCC 4.3506</strain>
    </source>
</reference>
<dbReference type="STRING" id="200378.SAMN05216553_10164"/>
<dbReference type="AlphaFoldDB" id="A0A1G7K3R0"/>
<keyword evidence="4" id="KW-1278">Translocase</keyword>
<dbReference type="Gene3D" id="3.40.50.300">
    <property type="entry name" value="P-loop containing nucleotide triphosphate hydrolases"/>
    <property type="match status" value="1"/>
</dbReference>
<dbReference type="PROSITE" id="PS50893">
    <property type="entry name" value="ABC_TRANSPORTER_2"/>
    <property type="match status" value="1"/>
</dbReference>
<dbReference type="InterPro" id="IPR003593">
    <property type="entry name" value="AAA+_ATPase"/>
</dbReference>
<accession>A0A1G7K3R0</accession>
<dbReference type="GO" id="GO:0016887">
    <property type="term" value="F:ATP hydrolysis activity"/>
    <property type="evidence" value="ECO:0007669"/>
    <property type="project" value="InterPro"/>
</dbReference>
<name>A0A1G7K3R0_9PSEU</name>
<dbReference type="PANTHER" id="PTHR42794">
    <property type="entry name" value="HEMIN IMPORT ATP-BINDING PROTEIN HMUV"/>
    <property type="match status" value="1"/>
</dbReference>
<evidence type="ECO:0000313" key="6">
    <source>
        <dbReference type="EMBL" id="SDF31787.1"/>
    </source>
</evidence>
<evidence type="ECO:0000256" key="2">
    <source>
        <dbReference type="ARBA" id="ARBA00022741"/>
    </source>
</evidence>
<evidence type="ECO:0000259" key="5">
    <source>
        <dbReference type="PROSITE" id="PS50893"/>
    </source>
</evidence>
<dbReference type="RefSeq" id="WP_090044353.1">
    <property type="nucleotide sequence ID" value="NZ_FNCC01000001.1"/>
</dbReference>
<dbReference type="SUPFAM" id="SSF52540">
    <property type="entry name" value="P-loop containing nucleoside triphosphate hydrolases"/>
    <property type="match status" value="1"/>
</dbReference>
<dbReference type="SMART" id="SM00382">
    <property type="entry name" value="AAA"/>
    <property type="match status" value="1"/>
</dbReference>
<keyword evidence="2" id="KW-0547">Nucleotide-binding</keyword>
<dbReference type="Proteomes" id="UP000199623">
    <property type="component" value="Unassembled WGS sequence"/>
</dbReference>
<feature type="domain" description="ABC transporter" evidence="5">
    <location>
        <begin position="3"/>
        <end position="239"/>
    </location>
</feature>
<dbReference type="InterPro" id="IPR027417">
    <property type="entry name" value="P-loop_NTPase"/>
</dbReference>
<organism evidence="6 7">
    <name type="scientific">Lentzea fradiae</name>
    <dbReference type="NCBI Taxonomy" id="200378"/>
    <lineage>
        <taxon>Bacteria</taxon>
        <taxon>Bacillati</taxon>
        <taxon>Actinomycetota</taxon>
        <taxon>Actinomycetes</taxon>
        <taxon>Pseudonocardiales</taxon>
        <taxon>Pseudonocardiaceae</taxon>
        <taxon>Lentzea</taxon>
    </lineage>
</organism>
<evidence type="ECO:0000256" key="1">
    <source>
        <dbReference type="ARBA" id="ARBA00022448"/>
    </source>
</evidence>
<dbReference type="OrthoDB" id="3426016at2"/>
<evidence type="ECO:0000256" key="4">
    <source>
        <dbReference type="ARBA" id="ARBA00022967"/>
    </source>
</evidence>
<dbReference type="Pfam" id="PF00005">
    <property type="entry name" value="ABC_tran"/>
    <property type="match status" value="1"/>
</dbReference>
<dbReference type="CDD" id="cd03214">
    <property type="entry name" value="ABC_Iron-Siderophores_B12_Hemin"/>
    <property type="match status" value="1"/>
</dbReference>
<dbReference type="InterPro" id="IPR003439">
    <property type="entry name" value="ABC_transporter-like_ATP-bd"/>
</dbReference>
<gene>
    <name evidence="6" type="ORF">SAMN05216553_10164</name>
</gene>
<dbReference type="GO" id="GO:0005524">
    <property type="term" value="F:ATP binding"/>
    <property type="evidence" value="ECO:0007669"/>
    <property type="project" value="UniProtKB-KW"/>
</dbReference>
<keyword evidence="3 6" id="KW-0067">ATP-binding</keyword>
<proteinExistence type="predicted"/>
<dbReference type="EMBL" id="FNCC01000001">
    <property type="protein sequence ID" value="SDF31787.1"/>
    <property type="molecule type" value="Genomic_DNA"/>
</dbReference>
<evidence type="ECO:0000313" key="7">
    <source>
        <dbReference type="Proteomes" id="UP000199623"/>
    </source>
</evidence>
<protein>
    <submittedName>
        <fullName evidence="6">Iron complex transport system ATP-binding protein</fullName>
    </submittedName>
</protein>